<reference evidence="1" key="1">
    <citation type="submission" date="2014-11" db="EMBL/GenBank/DDBJ databases">
        <authorList>
            <person name="Amaro Gonzalez C."/>
        </authorList>
    </citation>
    <scope>NUCLEOTIDE SEQUENCE</scope>
</reference>
<evidence type="ECO:0000313" key="1">
    <source>
        <dbReference type="EMBL" id="JAH54788.1"/>
    </source>
</evidence>
<dbReference type="AlphaFoldDB" id="A0A0E9TPZ7"/>
<name>A0A0E9TPZ7_ANGAN</name>
<dbReference type="EMBL" id="GBXM01053789">
    <property type="protein sequence ID" value="JAH54788.1"/>
    <property type="molecule type" value="Transcribed_RNA"/>
</dbReference>
<organism evidence="1">
    <name type="scientific">Anguilla anguilla</name>
    <name type="common">European freshwater eel</name>
    <name type="synonym">Muraena anguilla</name>
    <dbReference type="NCBI Taxonomy" id="7936"/>
    <lineage>
        <taxon>Eukaryota</taxon>
        <taxon>Metazoa</taxon>
        <taxon>Chordata</taxon>
        <taxon>Craniata</taxon>
        <taxon>Vertebrata</taxon>
        <taxon>Euteleostomi</taxon>
        <taxon>Actinopterygii</taxon>
        <taxon>Neopterygii</taxon>
        <taxon>Teleostei</taxon>
        <taxon>Anguilliformes</taxon>
        <taxon>Anguillidae</taxon>
        <taxon>Anguilla</taxon>
    </lineage>
</organism>
<accession>A0A0E9TPZ7</accession>
<reference evidence="1" key="2">
    <citation type="journal article" date="2015" name="Fish Shellfish Immunol.">
        <title>Early steps in the European eel (Anguilla anguilla)-Vibrio vulnificus interaction in the gills: Role of the RtxA13 toxin.</title>
        <authorList>
            <person name="Callol A."/>
            <person name="Pajuelo D."/>
            <person name="Ebbesson L."/>
            <person name="Teles M."/>
            <person name="MacKenzie S."/>
            <person name="Amaro C."/>
        </authorList>
    </citation>
    <scope>NUCLEOTIDE SEQUENCE</scope>
</reference>
<proteinExistence type="predicted"/>
<sequence length="45" mass="5409">MLLKYDLSVFKWTFSCSVHYWNFCLNLFKCQTCSSAKLLQQRITL</sequence>
<protein>
    <submittedName>
        <fullName evidence="1">Uncharacterized protein</fullName>
    </submittedName>
</protein>